<feature type="transmembrane region" description="Helical" evidence="8">
    <location>
        <begin position="350"/>
        <end position="370"/>
    </location>
</feature>
<dbReference type="GO" id="GO:0015853">
    <property type="term" value="P:adenine transport"/>
    <property type="evidence" value="ECO:0007669"/>
    <property type="project" value="TreeGrafter"/>
</dbReference>
<dbReference type="GO" id="GO:0015854">
    <property type="term" value="P:guanine transport"/>
    <property type="evidence" value="ECO:0007669"/>
    <property type="project" value="TreeGrafter"/>
</dbReference>
<feature type="transmembrane region" description="Helical" evidence="8">
    <location>
        <begin position="390"/>
        <end position="415"/>
    </location>
</feature>
<feature type="compositionally biased region" description="Basic and acidic residues" evidence="7">
    <location>
        <begin position="587"/>
        <end position="597"/>
    </location>
</feature>
<evidence type="ECO:0000313" key="10">
    <source>
        <dbReference type="Proteomes" id="UP001175261"/>
    </source>
</evidence>
<evidence type="ECO:0000256" key="1">
    <source>
        <dbReference type="ARBA" id="ARBA00004141"/>
    </source>
</evidence>
<accession>A0AA39LBY3</accession>
<dbReference type="EMBL" id="JAPDFR010000001">
    <property type="protein sequence ID" value="KAK0392101.1"/>
    <property type="molecule type" value="Genomic_DNA"/>
</dbReference>
<proteinExistence type="inferred from homology"/>
<evidence type="ECO:0000256" key="6">
    <source>
        <dbReference type="ARBA" id="ARBA00023136"/>
    </source>
</evidence>
<feature type="transmembrane region" description="Helical" evidence="8">
    <location>
        <begin position="168"/>
        <end position="189"/>
    </location>
</feature>
<feature type="transmembrane region" description="Helical" evidence="8">
    <location>
        <begin position="120"/>
        <end position="148"/>
    </location>
</feature>
<evidence type="ECO:0000313" key="9">
    <source>
        <dbReference type="EMBL" id="KAK0392101.1"/>
    </source>
</evidence>
<dbReference type="GO" id="GO:0005886">
    <property type="term" value="C:plasma membrane"/>
    <property type="evidence" value="ECO:0007669"/>
    <property type="project" value="TreeGrafter"/>
</dbReference>
<feature type="transmembrane region" description="Helical" evidence="8">
    <location>
        <begin position="478"/>
        <end position="496"/>
    </location>
</feature>
<dbReference type="PANTHER" id="PTHR43337:SF3">
    <property type="entry name" value="PURINE TRANSPORTER"/>
    <property type="match status" value="1"/>
</dbReference>
<keyword evidence="10" id="KW-1185">Reference proteome</keyword>
<dbReference type="InterPro" id="IPR006043">
    <property type="entry name" value="NCS2"/>
</dbReference>
<protein>
    <submittedName>
        <fullName evidence="9">Uncharacterized protein</fullName>
    </submittedName>
</protein>
<feature type="region of interest" description="Disordered" evidence="7">
    <location>
        <begin position="559"/>
        <end position="613"/>
    </location>
</feature>
<comment type="similarity">
    <text evidence="2">Belongs to the nucleobase:cation symporter-2 (NCS2) (TC 2.A.40) family. Azg-like subfamily.</text>
</comment>
<feature type="transmembrane region" description="Helical" evidence="8">
    <location>
        <begin position="427"/>
        <end position="448"/>
    </location>
</feature>
<organism evidence="9 10">
    <name type="scientific">Sarocladium strictum</name>
    <name type="common">Black bundle disease fungus</name>
    <name type="synonym">Acremonium strictum</name>
    <dbReference type="NCBI Taxonomy" id="5046"/>
    <lineage>
        <taxon>Eukaryota</taxon>
        <taxon>Fungi</taxon>
        <taxon>Dikarya</taxon>
        <taxon>Ascomycota</taxon>
        <taxon>Pezizomycotina</taxon>
        <taxon>Sordariomycetes</taxon>
        <taxon>Hypocreomycetidae</taxon>
        <taxon>Hypocreales</taxon>
        <taxon>Sarocladiaceae</taxon>
        <taxon>Sarocladium</taxon>
    </lineage>
</organism>
<comment type="caution">
    <text evidence="9">The sequence shown here is derived from an EMBL/GenBank/DDBJ whole genome shotgun (WGS) entry which is preliminary data.</text>
</comment>
<dbReference type="InterPro" id="IPR045018">
    <property type="entry name" value="Azg-like"/>
</dbReference>
<name>A0AA39LBY3_SARSR</name>
<evidence type="ECO:0000256" key="5">
    <source>
        <dbReference type="ARBA" id="ARBA00022989"/>
    </source>
</evidence>
<evidence type="ECO:0000256" key="7">
    <source>
        <dbReference type="SAM" id="MobiDB-lite"/>
    </source>
</evidence>
<dbReference type="Proteomes" id="UP001175261">
    <property type="component" value="Unassembled WGS sequence"/>
</dbReference>
<gene>
    <name evidence="9" type="ORF">NLU13_1599</name>
</gene>
<dbReference type="Pfam" id="PF00860">
    <property type="entry name" value="Xan_ur_permease"/>
    <property type="match status" value="2"/>
</dbReference>
<feature type="transmembrane region" description="Helical" evidence="8">
    <location>
        <begin position="502"/>
        <end position="527"/>
    </location>
</feature>
<sequence>MESASNCQRDSALVQPQGRSSFWGFRDYLDAADQWVTMSRFGRLFRLSGTGHPKEIRGATVFREIRAGLTTFATMAYIIAVNATIISQTGGSCECNRVDRLTCDDIAEYTTCKEEVRRDLITATAALAGSASFVFGALTNLPVALAPGMGLNAYFAFQVVGVNGSGVMSYRTALTAVFFEGLVFIFLALTGMRQWLVRLIPATIKTATGVGIGFFLTEIGLSYSAGIGAITGGGLSTPLALGGCPPEMLDQDTGMCNGGQVSNPKMWAAIMCGGIFTSVLMAFRIKYALILGIAFVSILSWPRNTSITYFPPTVDGDSKFEFFKKVVSWHPMERTLNQVDWRFQTDGGQFLLALFTFLYVDIIDATATLYSMVRFCGVVDPKDGDFPRSTIAYCTDAAFISIGAIFGSSPVTAFIESGAGIAEGGRTGLTAMVTGLCFIVSIFFAPIFASVPPWATGCTLILVGCMMIRQITQINWRYIGDVLPSFIVMTFIPFSYSVAYGLIAGVFVYTVLNGIIGAIVLLSAGYFEPREYDLKEYWTWKGSGRPPWFVRALRKRRNRKGPEAGVQSHHSSEEDRAESIGTNGGSSRKDEPPEINERPIPMTSPPNGSKWAR</sequence>
<dbReference type="AlphaFoldDB" id="A0AA39LBY3"/>
<feature type="transmembrane region" description="Helical" evidence="8">
    <location>
        <begin position="266"/>
        <end position="283"/>
    </location>
</feature>
<keyword evidence="5 8" id="KW-1133">Transmembrane helix</keyword>
<reference evidence="9" key="1">
    <citation type="submission" date="2022-10" db="EMBL/GenBank/DDBJ databases">
        <title>Determination and structural analysis of whole genome sequence of Sarocladium strictum F4-1.</title>
        <authorList>
            <person name="Hu L."/>
            <person name="Jiang Y."/>
        </authorList>
    </citation>
    <scope>NUCLEOTIDE SEQUENCE</scope>
    <source>
        <strain evidence="9">F4-1</strain>
    </source>
</reference>
<evidence type="ECO:0000256" key="3">
    <source>
        <dbReference type="ARBA" id="ARBA00022448"/>
    </source>
</evidence>
<evidence type="ECO:0000256" key="4">
    <source>
        <dbReference type="ARBA" id="ARBA00022692"/>
    </source>
</evidence>
<comment type="subcellular location">
    <subcellularLocation>
        <location evidence="1">Membrane</location>
        <topology evidence="1">Multi-pass membrane protein</topology>
    </subcellularLocation>
</comment>
<dbReference type="PANTHER" id="PTHR43337">
    <property type="entry name" value="XANTHINE/URACIL PERMEASE C887.17-RELATED"/>
    <property type="match status" value="1"/>
</dbReference>
<keyword evidence="6 8" id="KW-0472">Membrane</keyword>
<keyword evidence="3" id="KW-0813">Transport</keyword>
<evidence type="ECO:0000256" key="8">
    <source>
        <dbReference type="SAM" id="Phobius"/>
    </source>
</evidence>
<keyword evidence="4 8" id="KW-0812">Transmembrane</keyword>
<evidence type="ECO:0000256" key="2">
    <source>
        <dbReference type="ARBA" id="ARBA00005697"/>
    </source>
</evidence>
<dbReference type="GO" id="GO:0005345">
    <property type="term" value="F:purine nucleobase transmembrane transporter activity"/>
    <property type="evidence" value="ECO:0007669"/>
    <property type="project" value="TreeGrafter"/>
</dbReference>